<reference evidence="7" key="1">
    <citation type="submission" date="2017-04" db="EMBL/GenBank/DDBJ databases">
        <authorList>
            <person name="Varghese N."/>
            <person name="Submissions S."/>
        </authorList>
    </citation>
    <scope>NUCLEOTIDE SEQUENCE [LARGE SCALE GENOMIC DNA]</scope>
    <source>
        <strain evidence="7">DSM 21500</strain>
    </source>
</reference>
<dbReference type="Pfam" id="PF17762">
    <property type="entry name" value="HTH_ParB"/>
    <property type="match status" value="1"/>
</dbReference>
<evidence type="ECO:0000256" key="4">
    <source>
        <dbReference type="ARBA" id="ARBA00023125"/>
    </source>
</evidence>
<evidence type="ECO:0000256" key="2">
    <source>
        <dbReference type="ARBA" id="ARBA00006295"/>
    </source>
</evidence>
<dbReference type="SMART" id="SM00470">
    <property type="entry name" value="ParB"/>
    <property type="match status" value="1"/>
</dbReference>
<dbReference type="Gene3D" id="1.10.10.2830">
    <property type="match status" value="1"/>
</dbReference>
<dbReference type="InterPro" id="IPR041468">
    <property type="entry name" value="HTH_ParB/Spo0J"/>
</dbReference>
<dbReference type="EMBL" id="FWXK01000007">
    <property type="protein sequence ID" value="SMC46432.1"/>
    <property type="molecule type" value="Genomic_DNA"/>
</dbReference>
<dbReference type="PANTHER" id="PTHR33375">
    <property type="entry name" value="CHROMOSOME-PARTITIONING PROTEIN PARB-RELATED"/>
    <property type="match status" value="1"/>
</dbReference>
<protein>
    <submittedName>
        <fullName evidence="6">Chromosome segregation DNA-binding protein</fullName>
    </submittedName>
</protein>
<dbReference type="NCBIfam" id="TIGR00180">
    <property type="entry name" value="parB_part"/>
    <property type="match status" value="1"/>
</dbReference>
<organism evidence="6 7">
    <name type="scientific">Aerococcus suis</name>
    <dbReference type="NCBI Taxonomy" id="371602"/>
    <lineage>
        <taxon>Bacteria</taxon>
        <taxon>Bacillati</taxon>
        <taxon>Bacillota</taxon>
        <taxon>Bacilli</taxon>
        <taxon>Lactobacillales</taxon>
        <taxon>Aerococcaceae</taxon>
        <taxon>Aerococcus</taxon>
    </lineage>
</organism>
<feature type="domain" description="ParB-like N-terminal" evidence="5">
    <location>
        <begin position="45"/>
        <end position="135"/>
    </location>
</feature>
<dbReference type="Pfam" id="PF02195">
    <property type="entry name" value="ParB_N"/>
    <property type="match status" value="1"/>
</dbReference>
<dbReference type="CDD" id="cd16393">
    <property type="entry name" value="SPO0J_N"/>
    <property type="match status" value="1"/>
</dbReference>
<dbReference type="SUPFAM" id="SSF109709">
    <property type="entry name" value="KorB DNA-binding domain-like"/>
    <property type="match status" value="1"/>
</dbReference>
<dbReference type="Proteomes" id="UP000243884">
    <property type="component" value="Unassembled WGS sequence"/>
</dbReference>
<accession>A0A1W1ZE16</accession>
<name>A0A1W1ZE16_9LACT</name>
<dbReference type="InterPro" id="IPR003115">
    <property type="entry name" value="ParB_N"/>
</dbReference>
<dbReference type="GO" id="GO:0045881">
    <property type="term" value="P:positive regulation of sporulation resulting in formation of a cellular spore"/>
    <property type="evidence" value="ECO:0007669"/>
    <property type="project" value="TreeGrafter"/>
</dbReference>
<dbReference type="GO" id="GO:0005694">
    <property type="term" value="C:chromosome"/>
    <property type="evidence" value="ECO:0007669"/>
    <property type="project" value="TreeGrafter"/>
</dbReference>
<comment type="similarity">
    <text evidence="2">Belongs to the ParB family.</text>
</comment>
<keyword evidence="4 6" id="KW-0238">DNA-binding</keyword>
<dbReference type="Pfam" id="PF23552">
    <property type="entry name" value="ParB_C"/>
    <property type="match status" value="1"/>
</dbReference>
<dbReference type="AlphaFoldDB" id="A0A1W1ZE16"/>
<gene>
    <name evidence="6" type="ORF">SAMN04487984_1282</name>
</gene>
<dbReference type="InterPro" id="IPR004437">
    <property type="entry name" value="ParB/RepB/Spo0J"/>
</dbReference>
<dbReference type="InterPro" id="IPR050336">
    <property type="entry name" value="Chromosome_partition/occlusion"/>
</dbReference>
<proteinExistence type="inferred from homology"/>
<dbReference type="FunFam" id="1.10.10.2830:FF:000001">
    <property type="entry name" value="Chromosome partitioning protein ParB"/>
    <property type="match status" value="1"/>
</dbReference>
<evidence type="ECO:0000259" key="5">
    <source>
        <dbReference type="SMART" id="SM00470"/>
    </source>
</evidence>
<dbReference type="FunFam" id="3.90.1530.30:FF:000001">
    <property type="entry name" value="Chromosome partitioning protein ParB"/>
    <property type="match status" value="1"/>
</dbReference>
<comment type="subcellular location">
    <subcellularLocation>
        <location evidence="1">Cytoplasm</location>
        <location evidence="1">Nucleoid</location>
    </subcellularLocation>
</comment>
<evidence type="ECO:0000313" key="6">
    <source>
        <dbReference type="EMBL" id="SMC46432.1"/>
    </source>
</evidence>
<dbReference type="GO" id="GO:0003677">
    <property type="term" value="F:DNA binding"/>
    <property type="evidence" value="ECO:0007669"/>
    <property type="project" value="UniProtKB-KW"/>
</dbReference>
<dbReference type="PANTHER" id="PTHR33375:SF1">
    <property type="entry name" value="CHROMOSOME-PARTITIONING PROTEIN PARB-RELATED"/>
    <property type="match status" value="1"/>
</dbReference>
<evidence type="ECO:0000313" key="7">
    <source>
        <dbReference type="Proteomes" id="UP000243884"/>
    </source>
</evidence>
<dbReference type="SUPFAM" id="SSF110849">
    <property type="entry name" value="ParB/Sulfiredoxin"/>
    <property type="match status" value="1"/>
</dbReference>
<dbReference type="GO" id="GO:0007059">
    <property type="term" value="P:chromosome segregation"/>
    <property type="evidence" value="ECO:0007669"/>
    <property type="project" value="UniProtKB-KW"/>
</dbReference>
<dbReference type="OrthoDB" id="9802051at2"/>
<dbReference type="STRING" id="371602.SAMN04487984_1282"/>
<keyword evidence="7" id="KW-1185">Reference proteome</keyword>
<dbReference type="GO" id="GO:0009295">
    <property type="term" value="C:nucleoid"/>
    <property type="evidence" value="ECO:0007669"/>
    <property type="project" value="UniProtKB-SubCell"/>
</dbReference>
<dbReference type="Gene3D" id="3.90.1530.30">
    <property type="match status" value="1"/>
</dbReference>
<sequence>MTKAKKNRGLGRGIDALFAPSEDIFEETKEVVSDDQATIDDNRVQEVALDKIRPNPYQPRTHFDDEALEELAASIREQGVFQPVILRESAIKGYEIIAGERRFRAAKRAGLETIPAIVRDMSDDAMVEVAIIENLQREDLSPLEEATAYKNMMEQLHLTQDEVSQRLGKSRTHVANHIRLLGLNDDVKELVQTGALSMGQARTLLGLKNKKDQSRLAKKVVNEGMTVRHLEKLIQTLNEPVQKVTKTPKQPPKPAYIRESEDKLMDRFGTSVKIKNQGKKGKIEIEYLSENDLTRILDILNIRLDD</sequence>
<dbReference type="InterPro" id="IPR036086">
    <property type="entry name" value="ParB/Sulfiredoxin_sf"/>
</dbReference>
<dbReference type="InterPro" id="IPR057240">
    <property type="entry name" value="ParB_dimer_C"/>
</dbReference>
<evidence type="ECO:0000256" key="1">
    <source>
        <dbReference type="ARBA" id="ARBA00004453"/>
    </source>
</evidence>
<dbReference type="RefSeq" id="WP_084099391.1">
    <property type="nucleotide sequence ID" value="NZ_FWXK01000007.1"/>
</dbReference>
<evidence type="ECO:0000256" key="3">
    <source>
        <dbReference type="ARBA" id="ARBA00022829"/>
    </source>
</evidence>
<keyword evidence="3" id="KW-0159">Chromosome partition</keyword>